<feature type="transmembrane region" description="Helical" evidence="1">
    <location>
        <begin position="7"/>
        <end position="30"/>
    </location>
</feature>
<keyword evidence="1" id="KW-0812">Transmembrane</keyword>
<name>G0P102_CAEBE</name>
<feature type="transmembrane region" description="Helical" evidence="1">
    <location>
        <begin position="36"/>
        <end position="57"/>
    </location>
</feature>
<dbReference type="EMBL" id="GL380006">
    <property type="protein sequence ID" value="EGT42155.1"/>
    <property type="molecule type" value="Genomic_DNA"/>
</dbReference>
<proteinExistence type="predicted"/>
<keyword evidence="1" id="KW-0472">Membrane</keyword>
<organism evidence="3">
    <name type="scientific">Caenorhabditis brenneri</name>
    <name type="common">Nematode worm</name>
    <dbReference type="NCBI Taxonomy" id="135651"/>
    <lineage>
        <taxon>Eukaryota</taxon>
        <taxon>Metazoa</taxon>
        <taxon>Ecdysozoa</taxon>
        <taxon>Nematoda</taxon>
        <taxon>Chromadorea</taxon>
        <taxon>Rhabditida</taxon>
        <taxon>Rhabditina</taxon>
        <taxon>Rhabditomorpha</taxon>
        <taxon>Rhabditoidea</taxon>
        <taxon>Rhabditidae</taxon>
        <taxon>Peloderinae</taxon>
        <taxon>Caenorhabditis</taxon>
    </lineage>
</organism>
<gene>
    <name evidence="2" type="ORF">CAEBREN_13093</name>
</gene>
<dbReference type="AlphaFoldDB" id="G0P102"/>
<keyword evidence="1" id="KW-1133">Transmembrane helix</keyword>
<reference evidence="3" key="1">
    <citation type="submission" date="2011-07" db="EMBL/GenBank/DDBJ databases">
        <authorList>
            <consortium name="Caenorhabditis brenneri Sequencing and Analysis Consortium"/>
            <person name="Wilson R.K."/>
        </authorList>
    </citation>
    <scope>NUCLEOTIDE SEQUENCE [LARGE SCALE GENOMIC DNA]</scope>
    <source>
        <strain evidence="3">PB2801</strain>
    </source>
</reference>
<sequence length="116" mass="13160">MADTVNLFLVSISVGLIYFICFTESLGAVIQSEECGTGVNFVIMIASFFVISAKLNYSFDVTKRGPYDLFSKAHQNRYEDIPGENNPYIADWLAYGHEKTLKHEGIFDKYDEPEED</sequence>
<evidence type="ECO:0000313" key="2">
    <source>
        <dbReference type="EMBL" id="EGT42155.1"/>
    </source>
</evidence>
<protein>
    <submittedName>
        <fullName evidence="2">Uncharacterized protein</fullName>
    </submittedName>
</protein>
<evidence type="ECO:0000256" key="1">
    <source>
        <dbReference type="SAM" id="Phobius"/>
    </source>
</evidence>
<dbReference type="HOGENOM" id="CLU_2099006_0_0_1"/>
<keyword evidence="3" id="KW-1185">Reference proteome</keyword>
<dbReference type="Proteomes" id="UP000008068">
    <property type="component" value="Unassembled WGS sequence"/>
</dbReference>
<accession>G0P102</accession>
<evidence type="ECO:0000313" key="3">
    <source>
        <dbReference type="Proteomes" id="UP000008068"/>
    </source>
</evidence>
<dbReference type="InParanoid" id="G0P102"/>